<dbReference type="EMBL" id="KL198021">
    <property type="protein sequence ID" value="KDQ18311.1"/>
    <property type="molecule type" value="Genomic_DNA"/>
</dbReference>
<organism evidence="2 3">
    <name type="scientific">Botryobasidium botryosum (strain FD-172 SS1)</name>
    <dbReference type="NCBI Taxonomy" id="930990"/>
    <lineage>
        <taxon>Eukaryota</taxon>
        <taxon>Fungi</taxon>
        <taxon>Dikarya</taxon>
        <taxon>Basidiomycota</taxon>
        <taxon>Agaricomycotina</taxon>
        <taxon>Agaricomycetes</taxon>
        <taxon>Cantharellales</taxon>
        <taxon>Botryobasidiaceae</taxon>
        <taxon>Botryobasidium</taxon>
    </lineage>
</organism>
<protein>
    <submittedName>
        <fullName evidence="2">Uncharacterized protein</fullName>
    </submittedName>
</protein>
<evidence type="ECO:0000313" key="3">
    <source>
        <dbReference type="Proteomes" id="UP000027195"/>
    </source>
</evidence>
<dbReference type="HOGENOM" id="CLU_1844769_0_0_1"/>
<evidence type="ECO:0000256" key="1">
    <source>
        <dbReference type="SAM" id="MobiDB-lite"/>
    </source>
</evidence>
<evidence type="ECO:0000313" key="2">
    <source>
        <dbReference type="EMBL" id="KDQ18311.1"/>
    </source>
</evidence>
<dbReference type="Proteomes" id="UP000027195">
    <property type="component" value="Unassembled WGS sequence"/>
</dbReference>
<accession>A0A067N3K3</accession>
<gene>
    <name evidence="2" type="ORF">BOTBODRAFT_509454</name>
</gene>
<name>A0A067N3K3_BOTB1</name>
<feature type="region of interest" description="Disordered" evidence="1">
    <location>
        <begin position="1"/>
        <end position="21"/>
    </location>
</feature>
<feature type="compositionally biased region" description="Low complexity" evidence="1">
    <location>
        <begin position="9"/>
        <end position="20"/>
    </location>
</feature>
<sequence length="139" mass="15579">MQPSAGPHRVPAVRGQARAPAPRRLRLPHRNHVQHVHLYVGSEFRTHTSVQSADDLRAHRRAAAGRALALVYYAAQIAGVSAFPARRRWWIWRRTPLDDDTRTTPESRPPRTVYRIGALRASSITLVVGGGSSRMVCIY</sequence>
<reference evidence="3" key="1">
    <citation type="journal article" date="2014" name="Proc. Natl. Acad. Sci. U.S.A.">
        <title>Extensive sampling of basidiomycete genomes demonstrates inadequacy of the white-rot/brown-rot paradigm for wood decay fungi.</title>
        <authorList>
            <person name="Riley R."/>
            <person name="Salamov A.A."/>
            <person name="Brown D.W."/>
            <person name="Nagy L.G."/>
            <person name="Floudas D."/>
            <person name="Held B.W."/>
            <person name="Levasseur A."/>
            <person name="Lombard V."/>
            <person name="Morin E."/>
            <person name="Otillar R."/>
            <person name="Lindquist E.A."/>
            <person name="Sun H."/>
            <person name="LaButti K.M."/>
            <person name="Schmutz J."/>
            <person name="Jabbour D."/>
            <person name="Luo H."/>
            <person name="Baker S.E."/>
            <person name="Pisabarro A.G."/>
            <person name="Walton J.D."/>
            <person name="Blanchette R.A."/>
            <person name="Henrissat B."/>
            <person name="Martin F."/>
            <person name="Cullen D."/>
            <person name="Hibbett D.S."/>
            <person name="Grigoriev I.V."/>
        </authorList>
    </citation>
    <scope>NUCLEOTIDE SEQUENCE [LARGE SCALE GENOMIC DNA]</scope>
    <source>
        <strain evidence="3">FD-172 SS1</strain>
    </source>
</reference>
<keyword evidence="3" id="KW-1185">Reference proteome</keyword>
<dbReference type="AlphaFoldDB" id="A0A067N3K3"/>
<proteinExistence type="predicted"/>
<dbReference type="InParanoid" id="A0A067N3K3"/>